<proteinExistence type="predicted"/>
<evidence type="ECO:0000256" key="4">
    <source>
        <dbReference type="ARBA" id="ARBA00023136"/>
    </source>
</evidence>
<name>A0A8J5SQQ4_ZIZPA</name>
<dbReference type="Pfam" id="PF03168">
    <property type="entry name" value="LEA_2"/>
    <property type="match status" value="1"/>
</dbReference>
<dbReference type="PANTHER" id="PTHR31234:SF26">
    <property type="entry name" value="OS07G0524400 PROTEIN"/>
    <property type="match status" value="1"/>
</dbReference>
<dbReference type="GO" id="GO:0098542">
    <property type="term" value="P:defense response to other organism"/>
    <property type="evidence" value="ECO:0007669"/>
    <property type="project" value="InterPro"/>
</dbReference>
<feature type="transmembrane region" description="Helical" evidence="5">
    <location>
        <begin position="9"/>
        <end position="34"/>
    </location>
</feature>
<reference evidence="7" key="2">
    <citation type="submission" date="2021-02" db="EMBL/GenBank/DDBJ databases">
        <authorList>
            <person name="Kimball J.A."/>
            <person name="Haas M.W."/>
            <person name="Macchietto M."/>
            <person name="Kono T."/>
            <person name="Duquette J."/>
            <person name="Shao M."/>
        </authorList>
    </citation>
    <scope>NUCLEOTIDE SEQUENCE</scope>
    <source>
        <tissue evidence="7">Fresh leaf tissue</tissue>
    </source>
</reference>
<evidence type="ECO:0000313" key="7">
    <source>
        <dbReference type="EMBL" id="KAG8080321.1"/>
    </source>
</evidence>
<keyword evidence="9" id="KW-1185">Reference proteome</keyword>
<accession>A0A8J5SQQ4</accession>
<protein>
    <recommendedName>
        <fullName evidence="6">Late embryogenesis abundant protein LEA-2 subgroup domain-containing protein</fullName>
    </recommendedName>
</protein>
<evidence type="ECO:0000313" key="8">
    <source>
        <dbReference type="EMBL" id="KAG8080336.1"/>
    </source>
</evidence>
<dbReference type="EMBL" id="JAAALK010000282">
    <property type="protein sequence ID" value="KAG8080336.1"/>
    <property type="molecule type" value="Genomic_DNA"/>
</dbReference>
<evidence type="ECO:0000256" key="3">
    <source>
        <dbReference type="ARBA" id="ARBA00022989"/>
    </source>
</evidence>
<dbReference type="PANTHER" id="PTHR31234">
    <property type="entry name" value="LATE EMBRYOGENESIS ABUNDANT (LEA) HYDROXYPROLINE-RICH GLYCOPROTEIN FAMILY"/>
    <property type="match status" value="1"/>
</dbReference>
<evidence type="ECO:0000259" key="6">
    <source>
        <dbReference type="Pfam" id="PF03168"/>
    </source>
</evidence>
<dbReference type="OrthoDB" id="1894389at2759"/>
<comment type="subcellular location">
    <subcellularLocation>
        <location evidence="1">Membrane</location>
        <topology evidence="1">Single-pass membrane protein</topology>
    </subcellularLocation>
</comment>
<dbReference type="GO" id="GO:0016020">
    <property type="term" value="C:membrane"/>
    <property type="evidence" value="ECO:0007669"/>
    <property type="project" value="UniProtKB-SubCell"/>
</dbReference>
<organism evidence="7 9">
    <name type="scientific">Zizania palustris</name>
    <name type="common">Northern wild rice</name>
    <dbReference type="NCBI Taxonomy" id="103762"/>
    <lineage>
        <taxon>Eukaryota</taxon>
        <taxon>Viridiplantae</taxon>
        <taxon>Streptophyta</taxon>
        <taxon>Embryophyta</taxon>
        <taxon>Tracheophyta</taxon>
        <taxon>Spermatophyta</taxon>
        <taxon>Magnoliopsida</taxon>
        <taxon>Liliopsida</taxon>
        <taxon>Poales</taxon>
        <taxon>Poaceae</taxon>
        <taxon>BOP clade</taxon>
        <taxon>Oryzoideae</taxon>
        <taxon>Oryzeae</taxon>
        <taxon>Zizaniinae</taxon>
        <taxon>Zizania</taxon>
    </lineage>
</organism>
<dbReference type="InterPro" id="IPR044839">
    <property type="entry name" value="NDR1-like"/>
</dbReference>
<feature type="domain" description="Late embryogenesis abundant protein LEA-2 subgroup" evidence="6">
    <location>
        <begin position="70"/>
        <end position="161"/>
    </location>
</feature>
<keyword evidence="3 5" id="KW-1133">Transmembrane helix</keyword>
<dbReference type="AlphaFoldDB" id="A0A8J5SQQ4"/>
<sequence>MAEINKKHVLFCCGVLLAVVVVLAVVCVALYFAVFRPRPPRVAATVVGSRVSDFRVFPTPVLNLTLDVEVTADNPNYASFRYGEVVTVVRYHGDDVGRAVVPAGEIGARATAAVAATVEVDAVKVMYTPYFPVDGIAGALPFETTTTVAGEAVVLGTFKISVMTVVTCTVDVCPLREEEGTPRCISTVHVG</sequence>
<dbReference type="InterPro" id="IPR004864">
    <property type="entry name" value="LEA_2"/>
</dbReference>
<comment type="caution">
    <text evidence="7">The sequence shown here is derived from an EMBL/GenBank/DDBJ whole genome shotgun (WGS) entry which is preliminary data.</text>
</comment>
<dbReference type="EMBL" id="JAAALK010000282">
    <property type="protein sequence ID" value="KAG8080321.1"/>
    <property type="molecule type" value="Genomic_DNA"/>
</dbReference>
<keyword evidence="4 5" id="KW-0472">Membrane</keyword>
<evidence type="ECO:0000256" key="2">
    <source>
        <dbReference type="ARBA" id="ARBA00022692"/>
    </source>
</evidence>
<keyword evidence="2 5" id="KW-0812">Transmembrane</keyword>
<evidence type="ECO:0000256" key="1">
    <source>
        <dbReference type="ARBA" id="ARBA00004167"/>
    </source>
</evidence>
<dbReference type="Proteomes" id="UP000729402">
    <property type="component" value="Unassembled WGS sequence"/>
</dbReference>
<evidence type="ECO:0000313" key="9">
    <source>
        <dbReference type="Proteomes" id="UP000729402"/>
    </source>
</evidence>
<gene>
    <name evidence="7" type="ORF">GUJ93_ZPchr0007g5096</name>
    <name evidence="8" type="ORF">GUJ93_ZPchr0007g5383</name>
</gene>
<evidence type="ECO:0000256" key="5">
    <source>
        <dbReference type="SAM" id="Phobius"/>
    </source>
</evidence>
<reference evidence="7" key="1">
    <citation type="journal article" date="2021" name="bioRxiv">
        <title>Whole Genome Assembly and Annotation of Northern Wild Rice, Zizania palustris L., Supports a Whole Genome Duplication in the Zizania Genus.</title>
        <authorList>
            <person name="Haas M."/>
            <person name="Kono T."/>
            <person name="Macchietto M."/>
            <person name="Millas R."/>
            <person name="McGilp L."/>
            <person name="Shao M."/>
            <person name="Duquette J."/>
            <person name="Hirsch C.N."/>
            <person name="Kimball J."/>
        </authorList>
    </citation>
    <scope>NUCLEOTIDE SEQUENCE</scope>
    <source>
        <tissue evidence="7">Fresh leaf tissue</tissue>
    </source>
</reference>